<keyword evidence="5" id="KW-0539">Nucleus</keyword>
<dbReference type="PANTHER" id="PTHR13350">
    <property type="entry name" value="INTEGRATOR COMPLEX SUBUNIT 8"/>
    <property type="match status" value="1"/>
</dbReference>
<dbReference type="GO" id="GO:0034472">
    <property type="term" value="P:snRNA 3'-end processing"/>
    <property type="evidence" value="ECO:0007669"/>
    <property type="project" value="InterPro"/>
</dbReference>
<gene>
    <name evidence="7" type="ORF">MSPICULIGERA_LOCUS6158</name>
</gene>
<protein>
    <recommendedName>
        <fullName evidence="6">INTS8 TPR repeats domain-containing protein</fullName>
    </recommendedName>
</protein>
<evidence type="ECO:0000256" key="1">
    <source>
        <dbReference type="ARBA" id="ARBA00004123"/>
    </source>
</evidence>
<keyword evidence="8" id="KW-1185">Reference proteome</keyword>
<reference evidence="7" key="1">
    <citation type="submission" date="2023-06" db="EMBL/GenBank/DDBJ databases">
        <authorList>
            <person name="Delattre M."/>
        </authorList>
    </citation>
    <scope>NUCLEOTIDE SEQUENCE</scope>
    <source>
        <strain evidence="7">AF72</strain>
    </source>
</reference>
<evidence type="ECO:0000259" key="6">
    <source>
        <dbReference type="Pfam" id="PF25756"/>
    </source>
</evidence>
<sequence length="847" mass="96371">MIALDKDIHNLAKRSQILSVASERLETETDLLYVRRKRELTWLCTMACFAAVDWAFDEMIQEQKSNIHLVHYLMENARSYLMEHEVFKHFIALLSSKFRLYVSNKFRIPVPAGRPQTNNPNTQEDKGILLANNNREAINQSRARCGEAAAELETMLLEGRKIEAPTVEMFLIPFLQSRERYLAVALLGPDLTVQNLPVADFQLPSRSIPQEELHNILRYELACYHFQLLNFAVVRKYLDDLTPLLPENSETFRLCVIDRDELNGYLIAVQRPPLPGRPQHTRPAIHEGASKIRFVQAIARLIERIRDPIARTSVRALLYLISATVPNFQDIERVLVKKALPVEFAVRQAIHPSSSPEIPASAVDGSALYTVPGDPFWTMLTSFDVAELSRAISQLEAFHLPYLFKYPEILTEVLMQGKQNRLNAVLLAKLEQLASIKNLSKWSEFLNLVVTNTPVLQQRNDATIQEAVLAQTRSLNYQLQTSHCAVDEVTVNHHVNLIKQLLRKSSLPPNGQFMISAVAFLINVAQDDFVLSELTPAVKPPYFLLAQLLTAWKQVQGHAKEAKIQFTGNFATYFESNGFFSAASNSRQFENDRMNLLSFIKLLRDQEHLSLLISFLCHLYNRYLLTAKKPQLALEFQSKDLWRIDVELPATNVEYLDEALFTALSAGLRLNPMHAFWLRSLADYYYTKGATTNALGYYMETVCACMENELLPPFPDVLLDDLMWYRIRVCLTSSGHHTLAAIVAQLIVANSYRLDQYLVAANNIRTQSVLDTMETLAPLCFDHALVETLTDTFERIQMTTRTDAFVLASGQASLNMANSPEVMIAERSRRTVRLLRTIAAMTFRVYA</sequence>
<comment type="similarity">
    <text evidence="3">Belongs to the Integrator subunit 8 family.</text>
</comment>
<dbReference type="InterPro" id="IPR057980">
    <property type="entry name" value="TPR_INTS8"/>
</dbReference>
<dbReference type="GO" id="GO:0032039">
    <property type="term" value="C:integrator complex"/>
    <property type="evidence" value="ECO:0007669"/>
    <property type="project" value="TreeGrafter"/>
</dbReference>
<accession>A0AA36CGH3</accession>
<evidence type="ECO:0000256" key="5">
    <source>
        <dbReference type="ARBA" id="ARBA00023242"/>
    </source>
</evidence>
<dbReference type="GO" id="GO:0005694">
    <property type="term" value="C:chromosome"/>
    <property type="evidence" value="ECO:0007669"/>
    <property type="project" value="UniProtKB-SubCell"/>
</dbReference>
<evidence type="ECO:0000313" key="8">
    <source>
        <dbReference type="Proteomes" id="UP001177023"/>
    </source>
</evidence>
<keyword evidence="4" id="KW-0158">Chromosome</keyword>
<dbReference type="PANTHER" id="PTHR13350:SF1">
    <property type="entry name" value="INTEGRATOR COMPLEX SUBUNIT 8"/>
    <property type="match status" value="1"/>
</dbReference>
<dbReference type="InterPro" id="IPR038751">
    <property type="entry name" value="INTS8"/>
</dbReference>
<evidence type="ECO:0000313" key="7">
    <source>
        <dbReference type="EMBL" id="CAJ0567614.1"/>
    </source>
</evidence>
<feature type="domain" description="INTS8 TPR repeats" evidence="6">
    <location>
        <begin position="373"/>
        <end position="840"/>
    </location>
</feature>
<dbReference type="Proteomes" id="UP001177023">
    <property type="component" value="Unassembled WGS sequence"/>
</dbReference>
<dbReference type="AlphaFoldDB" id="A0AA36CGH3"/>
<organism evidence="7 8">
    <name type="scientific">Mesorhabditis spiculigera</name>
    <dbReference type="NCBI Taxonomy" id="96644"/>
    <lineage>
        <taxon>Eukaryota</taxon>
        <taxon>Metazoa</taxon>
        <taxon>Ecdysozoa</taxon>
        <taxon>Nematoda</taxon>
        <taxon>Chromadorea</taxon>
        <taxon>Rhabditida</taxon>
        <taxon>Rhabditina</taxon>
        <taxon>Rhabditomorpha</taxon>
        <taxon>Rhabditoidea</taxon>
        <taxon>Rhabditidae</taxon>
        <taxon>Mesorhabditinae</taxon>
        <taxon>Mesorhabditis</taxon>
    </lineage>
</organism>
<name>A0AA36CGH3_9BILA</name>
<evidence type="ECO:0000256" key="3">
    <source>
        <dbReference type="ARBA" id="ARBA00007147"/>
    </source>
</evidence>
<comment type="subcellular location">
    <subcellularLocation>
        <location evidence="2">Chromosome</location>
    </subcellularLocation>
    <subcellularLocation>
        <location evidence="1">Nucleus</location>
    </subcellularLocation>
</comment>
<proteinExistence type="inferred from homology"/>
<evidence type="ECO:0000256" key="4">
    <source>
        <dbReference type="ARBA" id="ARBA00022454"/>
    </source>
</evidence>
<dbReference type="EMBL" id="CATQJA010001521">
    <property type="protein sequence ID" value="CAJ0567614.1"/>
    <property type="molecule type" value="Genomic_DNA"/>
</dbReference>
<dbReference type="Pfam" id="PF25756">
    <property type="entry name" value="TPR_INTS8"/>
    <property type="match status" value="1"/>
</dbReference>
<comment type="caution">
    <text evidence="7">The sequence shown here is derived from an EMBL/GenBank/DDBJ whole genome shotgun (WGS) entry which is preliminary data.</text>
</comment>
<feature type="non-terminal residue" evidence="7">
    <location>
        <position position="847"/>
    </location>
</feature>
<evidence type="ECO:0000256" key="2">
    <source>
        <dbReference type="ARBA" id="ARBA00004286"/>
    </source>
</evidence>